<evidence type="ECO:0000256" key="6">
    <source>
        <dbReference type="ARBA" id="ARBA00023242"/>
    </source>
</evidence>
<keyword evidence="5" id="KW-0159">Chromosome partition</keyword>
<keyword evidence="8" id="KW-0175">Coiled coil</keyword>
<organism evidence="11 12">
    <name type="scientific">Tieghemiomyces parasiticus</name>
    <dbReference type="NCBI Taxonomy" id="78921"/>
    <lineage>
        <taxon>Eukaryota</taxon>
        <taxon>Fungi</taxon>
        <taxon>Fungi incertae sedis</taxon>
        <taxon>Zoopagomycota</taxon>
        <taxon>Kickxellomycotina</taxon>
        <taxon>Dimargaritomycetes</taxon>
        <taxon>Dimargaritales</taxon>
        <taxon>Dimargaritaceae</taxon>
        <taxon>Tieghemiomyces</taxon>
    </lineage>
</organism>
<evidence type="ECO:0000256" key="4">
    <source>
        <dbReference type="ARBA" id="ARBA00022705"/>
    </source>
</evidence>
<sequence length="199" mass="22967">MATPLQPTPNFTLPELEFIAGDTLVTVMPTHRMDTLHFISGSYGPFRPPNRIEIPLWLARLLKKKRRCHIQPPSWLECGYLERKYEEEQRQPDRFSALPFQYMEIAHTLLECAEDDVPQSHTIQRLLQDLREIRQSKARAGLAAVNPIYLQMDNLSAVELNEIRPVFSQAFNQLQQLESNMAEYTDANESTQASTAYGY</sequence>
<comment type="subunit">
    <text evidence="7">Component of the GINS complex.</text>
</comment>
<keyword evidence="6 7" id="KW-0539">Nucleus</keyword>
<protein>
    <recommendedName>
        <fullName evidence="3 7">DNA replication complex GINS protein PSF2</fullName>
    </recommendedName>
</protein>
<proteinExistence type="inferred from homology"/>
<dbReference type="FunFam" id="3.40.5.50:FF:000001">
    <property type="entry name" value="DNA replication complex GINS protein PSF2"/>
    <property type="match status" value="1"/>
</dbReference>
<gene>
    <name evidence="11" type="primary">PSF2_2</name>
    <name evidence="11" type="ORF">IWQ60_006469</name>
</gene>
<keyword evidence="12" id="KW-1185">Reference proteome</keyword>
<dbReference type="Pfam" id="PF05916">
    <property type="entry name" value="Sld5"/>
    <property type="match status" value="1"/>
</dbReference>
<comment type="similarity">
    <text evidence="2 7">Belongs to the GINS2/PSF2 family.</text>
</comment>
<accession>A0A9W8A4D6</accession>
<dbReference type="Gene3D" id="1.20.58.1020">
    <property type="match status" value="1"/>
</dbReference>
<dbReference type="InterPro" id="IPR007257">
    <property type="entry name" value="GINS_Psf2"/>
</dbReference>
<reference evidence="11" key="1">
    <citation type="submission" date="2022-07" db="EMBL/GenBank/DDBJ databases">
        <title>Phylogenomic reconstructions and comparative analyses of Kickxellomycotina fungi.</title>
        <authorList>
            <person name="Reynolds N.K."/>
            <person name="Stajich J.E."/>
            <person name="Barry K."/>
            <person name="Grigoriev I.V."/>
            <person name="Crous P."/>
            <person name="Smith M.E."/>
        </authorList>
    </citation>
    <scope>NUCLEOTIDE SEQUENCE</scope>
    <source>
        <strain evidence="11">RSA 861</strain>
    </source>
</reference>
<feature type="coiled-coil region" evidence="8">
    <location>
        <begin position="167"/>
        <end position="194"/>
    </location>
</feature>
<evidence type="ECO:0000256" key="8">
    <source>
        <dbReference type="SAM" id="Coils"/>
    </source>
</evidence>
<evidence type="ECO:0000256" key="7">
    <source>
        <dbReference type="PIRNR" id="PIRNR028998"/>
    </source>
</evidence>
<dbReference type="SUPFAM" id="SSF158573">
    <property type="entry name" value="GINS helical bundle-like"/>
    <property type="match status" value="1"/>
</dbReference>
<dbReference type="Pfam" id="PF25005">
    <property type="entry name" value="PSF2_N"/>
    <property type="match status" value="1"/>
</dbReference>
<evidence type="ECO:0000259" key="9">
    <source>
        <dbReference type="Pfam" id="PF05916"/>
    </source>
</evidence>
<dbReference type="SUPFAM" id="SSF160059">
    <property type="entry name" value="PriA/YqbF domain"/>
    <property type="match status" value="1"/>
</dbReference>
<dbReference type="OrthoDB" id="1938138at2759"/>
<feature type="domain" description="GINS subunit" evidence="9">
    <location>
        <begin position="75"/>
        <end position="168"/>
    </location>
</feature>
<keyword evidence="4 7" id="KW-0235">DNA replication</keyword>
<evidence type="ECO:0000256" key="2">
    <source>
        <dbReference type="ARBA" id="ARBA00010565"/>
    </source>
</evidence>
<dbReference type="GO" id="GO:0006260">
    <property type="term" value="P:DNA replication"/>
    <property type="evidence" value="ECO:0007669"/>
    <property type="project" value="UniProtKB-KW"/>
</dbReference>
<name>A0A9W8A4D6_9FUNG</name>
<evidence type="ECO:0000256" key="1">
    <source>
        <dbReference type="ARBA" id="ARBA00004123"/>
    </source>
</evidence>
<dbReference type="GO" id="GO:0000811">
    <property type="term" value="C:GINS complex"/>
    <property type="evidence" value="ECO:0007669"/>
    <property type="project" value="TreeGrafter"/>
</dbReference>
<feature type="domain" description="DNA replication complex GINS protein PSF2 N-terminal" evidence="10">
    <location>
        <begin position="13"/>
        <end position="71"/>
    </location>
</feature>
<dbReference type="AlphaFoldDB" id="A0A9W8A4D6"/>
<dbReference type="EMBL" id="JANBPT010000390">
    <property type="protein sequence ID" value="KAJ1922512.1"/>
    <property type="molecule type" value="Genomic_DNA"/>
</dbReference>
<evidence type="ECO:0000313" key="11">
    <source>
        <dbReference type="EMBL" id="KAJ1922512.1"/>
    </source>
</evidence>
<dbReference type="PANTHER" id="PTHR12772">
    <property type="entry name" value="DNA REPLICATION COMPLEX GINS PROTEIN PSF2"/>
    <property type="match status" value="1"/>
</dbReference>
<dbReference type="Proteomes" id="UP001150569">
    <property type="component" value="Unassembled WGS sequence"/>
</dbReference>
<comment type="subcellular location">
    <subcellularLocation>
        <location evidence="1 7">Nucleus</location>
    </subcellularLocation>
</comment>
<evidence type="ECO:0000313" key="12">
    <source>
        <dbReference type="Proteomes" id="UP001150569"/>
    </source>
</evidence>
<dbReference type="InterPro" id="IPR056784">
    <property type="entry name" value="PSF2_N"/>
</dbReference>
<dbReference type="FunFam" id="1.20.58.1020:FF:000001">
    <property type="entry name" value="DNA replication complex GINS protein PSF2"/>
    <property type="match status" value="1"/>
</dbReference>
<dbReference type="InterPro" id="IPR036224">
    <property type="entry name" value="GINS_bundle-like_dom_sf"/>
</dbReference>
<dbReference type="CDD" id="cd11712">
    <property type="entry name" value="GINS_A_psf2"/>
    <property type="match status" value="1"/>
</dbReference>
<comment type="caution">
    <text evidence="11">The sequence shown here is derived from an EMBL/GenBank/DDBJ whole genome shotgun (WGS) entry which is preliminary data.</text>
</comment>
<evidence type="ECO:0000259" key="10">
    <source>
        <dbReference type="Pfam" id="PF25005"/>
    </source>
</evidence>
<dbReference type="PIRSF" id="PIRSF028998">
    <property type="entry name" value="GINS_Psf2_subgr"/>
    <property type="match status" value="1"/>
</dbReference>
<dbReference type="InterPro" id="IPR021151">
    <property type="entry name" value="GINS_A"/>
</dbReference>
<dbReference type="GO" id="GO:0000727">
    <property type="term" value="P:double-strand break repair via break-induced replication"/>
    <property type="evidence" value="ECO:0007669"/>
    <property type="project" value="TreeGrafter"/>
</dbReference>
<evidence type="ECO:0000256" key="3">
    <source>
        <dbReference type="ARBA" id="ARBA00015139"/>
    </source>
</evidence>
<dbReference type="CDD" id="cd21694">
    <property type="entry name" value="GINS_B_Psf2"/>
    <property type="match status" value="1"/>
</dbReference>
<dbReference type="PANTHER" id="PTHR12772:SF0">
    <property type="entry name" value="DNA REPLICATION COMPLEX GINS PROTEIN PSF2"/>
    <property type="match status" value="1"/>
</dbReference>
<evidence type="ECO:0000256" key="5">
    <source>
        <dbReference type="ARBA" id="ARBA00022829"/>
    </source>
</evidence>
<dbReference type="Gene3D" id="3.40.5.50">
    <property type="match status" value="1"/>
</dbReference>
<dbReference type="GO" id="GO:0007059">
    <property type="term" value="P:chromosome segregation"/>
    <property type="evidence" value="ECO:0007669"/>
    <property type="project" value="UniProtKB-KW"/>
</dbReference>